<feature type="transmembrane region" description="Helical" evidence="5">
    <location>
        <begin position="31"/>
        <end position="52"/>
    </location>
</feature>
<dbReference type="KEGG" id="muc:MuYL_0298"/>
<reference evidence="6 7" key="1">
    <citation type="submission" date="2017-08" db="EMBL/GenBank/DDBJ databases">
        <title>Complete genome sequence of Mucilaginibacter sp. strain BJC16-A31.</title>
        <authorList>
            <consortium name="Henan University of Science and Technology"/>
            <person name="You X."/>
        </authorList>
    </citation>
    <scope>NUCLEOTIDE SEQUENCE [LARGE SCALE GENOMIC DNA]</scope>
    <source>
        <strain evidence="6 7">BJC16-A31</strain>
    </source>
</reference>
<comment type="subcellular location">
    <subcellularLocation>
        <location evidence="5">Cell membrane</location>
        <topology evidence="5">Multi-pass membrane protein</topology>
    </subcellularLocation>
</comment>
<keyword evidence="4 5" id="KW-0472">Membrane</keyword>
<comment type="similarity">
    <text evidence="5">Belongs to the UPF0060 family.</text>
</comment>
<dbReference type="InterPro" id="IPR037185">
    <property type="entry name" value="EmrE-like"/>
</dbReference>
<keyword evidence="2 5" id="KW-0812">Transmembrane</keyword>
<dbReference type="SUPFAM" id="SSF103481">
    <property type="entry name" value="Multidrug resistance efflux transporter EmrE"/>
    <property type="match status" value="1"/>
</dbReference>
<accession>A0A223NRU1</accession>
<evidence type="ECO:0000256" key="3">
    <source>
        <dbReference type="ARBA" id="ARBA00022989"/>
    </source>
</evidence>
<dbReference type="Pfam" id="PF02694">
    <property type="entry name" value="UPF0060"/>
    <property type="match status" value="1"/>
</dbReference>
<evidence type="ECO:0000313" key="7">
    <source>
        <dbReference type="Proteomes" id="UP000215002"/>
    </source>
</evidence>
<organism evidence="6 7">
    <name type="scientific">Mucilaginibacter xinganensis</name>
    <dbReference type="NCBI Taxonomy" id="1234841"/>
    <lineage>
        <taxon>Bacteria</taxon>
        <taxon>Pseudomonadati</taxon>
        <taxon>Bacteroidota</taxon>
        <taxon>Sphingobacteriia</taxon>
        <taxon>Sphingobacteriales</taxon>
        <taxon>Sphingobacteriaceae</taxon>
        <taxon>Mucilaginibacter</taxon>
    </lineage>
</organism>
<evidence type="ECO:0000256" key="4">
    <source>
        <dbReference type="ARBA" id="ARBA00023136"/>
    </source>
</evidence>
<dbReference type="InterPro" id="IPR003844">
    <property type="entry name" value="UPF0060"/>
</dbReference>
<sequence>MFDSLKVKGKTPFTFFLAHLLKNNMSIIRSLGIFLLAGICEIGGGYLTWLWLKSDKPIWYGVLGGIILVLYGVGATWQTANFGRVYATYGGIFIVMALLWAWKVEGFKPDKYDIIGTAIALIGACIIIYMPGK</sequence>
<proteinExistence type="inferred from homology"/>
<evidence type="ECO:0000256" key="2">
    <source>
        <dbReference type="ARBA" id="ARBA00022692"/>
    </source>
</evidence>
<gene>
    <name evidence="6" type="ORF">MuYL_0298</name>
</gene>
<dbReference type="AlphaFoldDB" id="A0A223NRU1"/>
<keyword evidence="7" id="KW-1185">Reference proteome</keyword>
<dbReference type="GO" id="GO:0005886">
    <property type="term" value="C:plasma membrane"/>
    <property type="evidence" value="ECO:0007669"/>
    <property type="project" value="UniProtKB-SubCell"/>
</dbReference>
<dbReference type="EMBL" id="CP022743">
    <property type="protein sequence ID" value="ASU32201.1"/>
    <property type="molecule type" value="Genomic_DNA"/>
</dbReference>
<dbReference type="HAMAP" id="MF_00010">
    <property type="entry name" value="UPF0060"/>
    <property type="match status" value="1"/>
</dbReference>
<feature type="transmembrane region" description="Helical" evidence="5">
    <location>
        <begin position="58"/>
        <end position="77"/>
    </location>
</feature>
<keyword evidence="3 5" id="KW-1133">Transmembrane helix</keyword>
<dbReference type="Proteomes" id="UP000215002">
    <property type="component" value="Chromosome"/>
</dbReference>
<protein>
    <submittedName>
        <fullName evidence="6">Uncharacterized protein</fullName>
    </submittedName>
</protein>
<feature type="transmembrane region" description="Helical" evidence="5">
    <location>
        <begin position="114"/>
        <end position="132"/>
    </location>
</feature>
<evidence type="ECO:0000313" key="6">
    <source>
        <dbReference type="EMBL" id="ASU32201.1"/>
    </source>
</evidence>
<keyword evidence="1 5" id="KW-1003">Cell membrane</keyword>
<name>A0A223NRU1_9SPHI</name>
<evidence type="ECO:0000256" key="5">
    <source>
        <dbReference type="HAMAP-Rule" id="MF_00010"/>
    </source>
</evidence>
<dbReference type="PANTHER" id="PTHR36116">
    <property type="entry name" value="UPF0060 MEMBRANE PROTEIN YNFA"/>
    <property type="match status" value="1"/>
</dbReference>
<evidence type="ECO:0000256" key="1">
    <source>
        <dbReference type="ARBA" id="ARBA00022475"/>
    </source>
</evidence>
<dbReference type="NCBIfam" id="NF002586">
    <property type="entry name" value="PRK02237.1"/>
    <property type="match status" value="1"/>
</dbReference>
<feature type="transmembrane region" description="Helical" evidence="5">
    <location>
        <begin position="84"/>
        <end position="102"/>
    </location>
</feature>
<dbReference type="PANTHER" id="PTHR36116:SF1">
    <property type="entry name" value="UPF0060 MEMBRANE PROTEIN YNFA"/>
    <property type="match status" value="1"/>
</dbReference>